<dbReference type="Pfam" id="PF05136">
    <property type="entry name" value="Phage_portal_2"/>
    <property type="match status" value="1"/>
</dbReference>
<dbReference type="GO" id="GO:0019068">
    <property type="term" value="P:virion assembly"/>
    <property type="evidence" value="ECO:0007669"/>
    <property type="project" value="InterPro"/>
</dbReference>
<dbReference type="KEGG" id="lit:FPZ52_10560"/>
<dbReference type="EMBL" id="CP042261">
    <property type="protein sequence ID" value="QDY70016.1"/>
    <property type="molecule type" value="Genomic_DNA"/>
</dbReference>
<dbReference type="InterPro" id="IPR006429">
    <property type="entry name" value="Phage_lambda_portal"/>
</dbReference>
<evidence type="ECO:0000313" key="1">
    <source>
        <dbReference type="EMBL" id="QDY70016.1"/>
    </source>
</evidence>
<evidence type="ECO:0000313" key="2">
    <source>
        <dbReference type="Proteomes" id="UP000318483"/>
    </source>
</evidence>
<dbReference type="RefSeq" id="WP_146365392.1">
    <property type="nucleotide sequence ID" value="NZ_CP042261.1"/>
</dbReference>
<dbReference type="NCBIfam" id="TIGR01539">
    <property type="entry name" value="portal_lambda"/>
    <property type="match status" value="1"/>
</dbReference>
<dbReference type="Proteomes" id="UP000318483">
    <property type="component" value="Chromosome"/>
</dbReference>
<reference evidence="1 2" key="1">
    <citation type="submission" date="2019-07" db="EMBL/GenBank/DDBJ databases">
        <title>Litoreibacter alkalisoli sp. nov., isolated from saline-alkaline soil.</title>
        <authorList>
            <person name="Wang S."/>
            <person name="Xu L."/>
            <person name="Xing Y.-T."/>
            <person name="Sun J.-Q."/>
        </authorList>
    </citation>
    <scope>NUCLEOTIDE SEQUENCE [LARGE SCALE GENOMIC DNA]</scope>
    <source>
        <strain evidence="1 2">LN3S51</strain>
    </source>
</reference>
<proteinExistence type="predicted"/>
<gene>
    <name evidence="1" type="ORF">FPZ52_10560</name>
</gene>
<dbReference type="AlphaFoldDB" id="A0A5B8IA34"/>
<keyword evidence="2" id="KW-1185">Reference proteome</keyword>
<name>A0A5B8IA34_9RHOB</name>
<sequence>MNAVIPYRQTVRAAGRKLAKLFGRSGIEAGGGGWRWSGSPTLPAPQQSTLAARGPAKARAAALSVNNPTAARIVETWCAALIGKGWQSQSQHPDRNVARGLNDEFETLVAPLLPQIARAVVRDGEAFLRILNGPEGIRLLQLPADQIDPAMTSDLANGSRIVAGIEFDPTETPVAYHVLPDAPGTPFARYGETMRIPASEILHIFDPLFPGQVRGITWLAPVLLKLADADAASDAMMMNLKTQSLFAAFITDPDGGAAGFTGTEKDGTINLALEPGTTRILPPGADVRFAQPGGGLSQQVEFIKAQLHEIAAGAGLMYEQISTDLSSTNYSSARFGLLEFRRRAEMLQRLLIEGQLLRPLWRRWIDWKALAGDVPSDGASLSDYRAVRFVPPGWQWVDPLKEVNADARAIEAGLKSRAEVVAGRGRDINELDEEIAADRRTARQEGDA</sequence>
<protein>
    <submittedName>
        <fullName evidence="1">Phage portal protein</fullName>
    </submittedName>
</protein>
<dbReference type="GO" id="GO:0005198">
    <property type="term" value="F:structural molecule activity"/>
    <property type="evidence" value="ECO:0007669"/>
    <property type="project" value="InterPro"/>
</dbReference>
<organism evidence="1 2">
    <name type="scientific">Qingshengfaniella alkalisoli</name>
    <dbReference type="NCBI Taxonomy" id="2599296"/>
    <lineage>
        <taxon>Bacteria</taxon>
        <taxon>Pseudomonadati</taxon>
        <taxon>Pseudomonadota</taxon>
        <taxon>Alphaproteobacteria</taxon>
        <taxon>Rhodobacterales</taxon>
        <taxon>Paracoccaceae</taxon>
        <taxon>Qingshengfaniella</taxon>
    </lineage>
</organism>
<dbReference type="OrthoDB" id="9770450at2"/>
<accession>A0A5B8IA34</accession>